<reference evidence="1 2" key="1">
    <citation type="submission" date="2018-08" db="EMBL/GenBank/DDBJ databases">
        <title>A genome reference for cultivated species of the human gut microbiota.</title>
        <authorList>
            <person name="Zou Y."/>
            <person name="Xue W."/>
            <person name="Luo G."/>
        </authorList>
    </citation>
    <scope>NUCLEOTIDE SEQUENCE [LARGE SCALE GENOMIC DNA]</scope>
    <source>
        <strain evidence="1 2">AF19-21</strain>
    </source>
</reference>
<dbReference type="GeneID" id="93335539"/>
<gene>
    <name evidence="1" type="ORF">DWX41_22200</name>
</gene>
<accession>A0A3E2WCN4</accession>
<evidence type="ECO:0000313" key="1">
    <source>
        <dbReference type="EMBL" id="RGC23531.1"/>
    </source>
</evidence>
<dbReference type="EMBL" id="QVIA01000043">
    <property type="protein sequence ID" value="RGC23531.1"/>
    <property type="molecule type" value="Genomic_DNA"/>
</dbReference>
<comment type="caution">
    <text evidence="1">The sequence shown here is derived from an EMBL/GenBank/DDBJ whole genome shotgun (WGS) entry which is preliminary data.</text>
</comment>
<evidence type="ECO:0008006" key="3">
    <source>
        <dbReference type="Google" id="ProtNLM"/>
    </source>
</evidence>
<sequence>MQMCPWCDEVYDESEYSKCPYCSGELVRDTSERPFKNCPNCGGVMYWDDEWACTNCGETIDSDEDDCDGTIEG</sequence>
<proteinExistence type="predicted"/>
<organism evidence="1 2">
    <name type="scientific">Hungatella hathewayi</name>
    <dbReference type="NCBI Taxonomy" id="154046"/>
    <lineage>
        <taxon>Bacteria</taxon>
        <taxon>Bacillati</taxon>
        <taxon>Bacillota</taxon>
        <taxon>Clostridia</taxon>
        <taxon>Lachnospirales</taxon>
        <taxon>Lachnospiraceae</taxon>
        <taxon>Hungatella</taxon>
    </lineage>
</organism>
<dbReference type="AlphaFoldDB" id="A0A3E2WCN4"/>
<protein>
    <recommendedName>
        <fullName evidence="3">DZANK-type domain-containing protein</fullName>
    </recommendedName>
</protein>
<name>A0A3E2WCN4_9FIRM</name>
<dbReference type="RefSeq" id="WP_025656190.1">
    <property type="nucleotide sequence ID" value="NZ_QVIA01000043.1"/>
</dbReference>
<dbReference type="Proteomes" id="UP000261111">
    <property type="component" value="Unassembled WGS sequence"/>
</dbReference>
<evidence type="ECO:0000313" key="2">
    <source>
        <dbReference type="Proteomes" id="UP000261111"/>
    </source>
</evidence>